<gene>
    <name evidence="1" type="ORF">Nepgr_017493</name>
</gene>
<evidence type="ECO:0000313" key="1">
    <source>
        <dbReference type="EMBL" id="GMH15652.1"/>
    </source>
</evidence>
<accession>A0AAD3SR73</accession>
<organism evidence="1 2">
    <name type="scientific">Nepenthes gracilis</name>
    <name type="common">Slender pitcher plant</name>
    <dbReference type="NCBI Taxonomy" id="150966"/>
    <lineage>
        <taxon>Eukaryota</taxon>
        <taxon>Viridiplantae</taxon>
        <taxon>Streptophyta</taxon>
        <taxon>Embryophyta</taxon>
        <taxon>Tracheophyta</taxon>
        <taxon>Spermatophyta</taxon>
        <taxon>Magnoliopsida</taxon>
        <taxon>eudicotyledons</taxon>
        <taxon>Gunneridae</taxon>
        <taxon>Pentapetalae</taxon>
        <taxon>Caryophyllales</taxon>
        <taxon>Nepenthaceae</taxon>
        <taxon>Nepenthes</taxon>
    </lineage>
</organism>
<name>A0AAD3SR73_NEPGR</name>
<comment type="caution">
    <text evidence="1">The sequence shown here is derived from an EMBL/GenBank/DDBJ whole genome shotgun (WGS) entry which is preliminary data.</text>
</comment>
<sequence>MRGAHPIQCKSTICAPVSIKPDEEPCQSPRDNTLVEFRRYPQERGHDIVGSLPVCAEENMKGAYPKPPGLSAGWDVEGNARQSAYAFEGSYHDKHIVNRSSLAEDGFHLNVELDLPPAGSKGPSYA</sequence>
<dbReference type="EMBL" id="BSYO01000015">
    <property type="protein sequence ID" value="GMH15652.1"/>
    <property type="molecule type" value="Genomic_DNA"/>
</dbReference>
<keyword evidence="2" id="KW-1185">Reference proteome</keyword>
<proteinExistence type="predicted"/>
<dbReference type="AlphaFoldDB" id="A0AAD3SR73"/>
<dbReference type="Proteomes" id="UP001279734">
    <property type="component" value="Unassembled WGS sequence"/>
</dbReference>
<protein>
    <submittedName>
        <fullName evidence="1">Uncharacterized protein</fullName>
    </submittedName>
</protein>
<evidence type="ECO:0000313" key="2">
    <source>
        <dbReference type="Proteomes" id="UP001279734"/>
    </source>
</evidence>
<reference evidence="1" key="1">
    <citation type="submission" date="2023-05" db="EMBL/GenBank/DDBJ databases">
        <title>Nepenthes gracilis genome sequencing.</title>
        <authorList>
            <person name="Fukushima K."/>
        </authorList>
    </citation>
    <scope>NUCLEOTIDE SEQUENCE</scope>
    <source>
        <strain evidence="1">SING2019-196</strain>
    </source>
</reference>